<proteinExistence type="predicted"/>
<feature type="repeat" description="Pumilio" evidence="5">
    <location>
        <begin position="753"/>
        <end position="788"/>
    </location>
</feature>
<keyword evidence="3" id="KW-0677">Repeat</keyword>
<dbReference type="Pfam" id="PF00806">
    <property type="entry name" value="PUF"/>
    <property type="match status" value="8"/>
</dbReference>
<dbReference type="PANTHER" id="PTHR12537:SF52">
    <property type="entry name" value="PUMILIO HOMOLOG 2"/>
    <property type="match status" value="1"/>
</dbReference>
<reference evidence="8" key="1">
    <citation type="submission" date="2025-08" db="UniProtKB">
        <authorList>
            <consortium name="Ensembl"/>
        </authorList>
    </citation>
    <scope>IDENTIFICATION</scope>
</reference>
<dbReference type="AlphaFoldDB" id="A0A8B9FS99"/>
<dbReference type="Ensembl" id="ENSACOT00000013381.1">
    <property type="protein sequence ID" value="ENSACOP00000012925.1"/>
    <property type="gene ID" value="ENSACOG00000008887.1"/>
</dbReference>
<evidence type="ECO:0000256" key="3">
    <source>
        <dbReference type="ARBA" id="ARBA00022737"/>
    </source>
</evidence>
<dbReference type="InterPro" id="IPR011989">
    <property type="entry name" value="ARM-like"/>
</dbReference>
<feature type="compositionally biased region" description="Low complexity" evidence="6">
    <location>
        <begin position="504"/>
        <end position="524"/>
    </location>
</feature>
<feature type="repeat" description="Pumilio" evidence="5">
    <location>
        <begin position="897"/>
        <end position="939"/>
    </location>
</feature>
<dbReference type="GO" id="GO:0005829">
    <property type="term" value="C:cytosol"/>
    <property type="evidence" value="ECO:0007669"/>
    <property type="project" value="TreeGrafter"/>
</dbReference>
<feature type="compositionally biased region" description="Basic and acidic residues" evidence="6">
    <location>
        <begin position="118"/>
        <end position="148"/>
    </location>
</feature>
<dbReference type="PROSITE" id="PS50303">
    <property type="entry name" value="PUM_HD"/>
    <property type="match status" value="1"/>
</dbReference>
<dbReference type="SMART" id="SM00025">
    <property type="entry name" value="Pumilio"/>
    <property type="match status" value="8"/>
</dbReference>
<feature type="region of interest" description="Disordered" evidence="6">
    <location>
        <begin position="498"/>
        <end position="524"/>
    </location>
</feature>
<evidence type="ECO:0000313" key="8">
    <source>
        <dbReference type="Ensembl" id="ENSACOP00000012925.1"/>
    </source>
</evidence>
<feature type="region of interest" description="Disordered" evidence="6">
    <location>
        <begin position="115"/>
        <end position="204"/>
    </location>
</feature>
<evidence type="ECO:0000256" key="2">
    <source>
        <dbReference type="ARBA" id="ARBA00022490"/>
    </source>
</evidence>
<dbReference type="GO" id="GO:0003730">
    <property type="term" value="F:mRNA 3'-UTR binding"/>
    <property type="evidence" value="ECO:0007669"/>
    <property type="project" value="TreeGrafter"/>
</dbReference>
<evidence type="ECO:0000259" key="7">
    <source>
        <dbReference type="PROSITE" id="PS50303"/>
    </source>
</evidence>
<evidence type="ECO:0000256" key="6">
    <source>
        <dbReference type="SAM" id="MobiDB-lite"/>
    </source>
</evidence>
<keyword evidence="2" id="KW-0963">Cytoplasm</keyword>
<feature type="repeat" description="Pumilio" evidence="5">
    <location>
        <begin position="717"/>
        <end position="752"/>
    </location>
</feature>
<feature type="repeat" description="Pumilio" evidence="5">
    <location>
        <begin position="789"/>
        <end position="824"/>
    </location>
</feature>
<evidence type="ECO:0000256" key="4">
    <source>
        <dbReference type="ARBA" id="ARBA00022884"/>
    </source>
</evidence>
<dbReference type="InterPro" id="IPR016024">
    <property type="entry name" value="ARM-type_fold"/>
</dbReference>
<evidence type="ECO:0000256" key="1">
    <source>
        <dbReference type="ARBA" id="ARBA00004463"/>
    </source>
</evidence>
<comment type="subcellular location">
    <subcellularLocation>
        <location evidence="1">Cytoplasmic granule</location>
    </subcellularLocation>
</comment>
<dbReference type="PROSITE" id="PS50302">
    <property type="entry name" value="PUM"/>
    <property type="match status" value="8"/>
</dbReference>
<feature type="repeat" description="Pumilio" evidence="5">
    <location>
        <begin position="861"/>
        <end position="896"/>
    </location>
</feature>
<dbReference type="PANTHER" id="PTHR12537">
    <property type="entry name" value="RNA BINDING PROTEIN PUMILIO-RELATED"/>
    <property type="match status" value="1"/>
</dbReference>
<keyword evidence="9" id="KW-1185">Reference proteome</keyword>
<feature type="repeat" description="Pumilio" evidence="5">
    <location>
        <begin position="825"/>
        <end position="860"/>
    </location>
</feature>
<dbReference type="FunFam" id="1.25.10.10:FF:000004">
    <property type="entry name" value="Pumilio homolog 1 isoform 2"/>
    <property type="match status" value="1"/>
</dbReference>
<sequence>MNHEFQALALESRGMGELLPAKKFWEPDDSAKDGQKGIFLGDEWRETAWGTPHHSMSQPIMVQRKPGQGFHGNSEVNAVLSPRSESGGLGVSMVEYVLSSSPADKLDSRFRKGAFGTRDAETDGPEKGDQKGKASPFEEDKNRDLKQGDDEDVTKINGRGLPNGMDADCKDFNRTPGSRQASPTEVAERLCPNPGTTEGLGPLPNPTAHKPLVEEFPNPENQNLDAMEQIGLDSLQFDYPGNQVQMDSSGATVGLFDYNSQQQLFQRTNALTVQQLTAAQQQQYALAAAQQPHIAGVFSAGLAPAAFVPNPYIISAAPPGTDPYTAAGLAAAATLAGPAVVPPQYYGVPWGVYPANLFQQQAAAANTTANQQAASQAQQGQQPVLRAGATQRPLTPSQGQQGQQAESLAAAAAANPALAFGQGLATGMPGYQVLAPTAYYDQTGALVVGPGARTGLGAPVRLVASTPVIISSAAAQAAAAASAGGTANNLAGATNGLFRPLGAQPQQQQQQTNSSLQSNSFYGSNSLTNNSQSSSLFSHGPGQPGSTSLGFGSSSSLGAAIGSALGGFGSSGGLTNGSGRYISAAPGAEAKYRSAASTSSLFSSTSQLFPPSRLRYSRSDIMPSGRSRLLEDFRNNRFPNLQLRDLVGHIVEFSQDQHGSRFIQQKLERATPAERQMVFNEILQAAYQLMTDVFGNYVIQKFFEFGSLDQKLALATRIRGHVLPLALQMYGCRVIQKALESISPDQQNEMVKELDGHVLKCVKDQNGNHVVQKCIECVQPQSLQFIIDAFKGQVFVLSTHPYGCRVIQRILEHCTAEQTLPILEELHQHTEQLVQDQYGNYVIQHVLEHGRPEDKSKIVSEIRGKVLALSQHKFASNVVEKCVTHASRAERALLIDEVCCQNDGPHSALYTMMKDQYANYVVQKMIDMAEPAQRKIIMHKELCFPQSARGHPPKKAFISFPVTDSTPHHNSA</sequence>
<dbReference type="GO" id="GO:0035196">
    <property type="term" value="P:miRNA processing"/>
    <property type="evidence" value="ECO:0007669"/>
    <property type="project" value="TreeGrafter"/>
</dbReference>
<protein>
    <submittedName>
        <fullName evidence="8">Pumilio RNA binding family member 2</fullName>
    </submittedName>
</protein>
<keyword evidence="4" id="KW-0694">RNA-binding</keyword>
<feature type="domain" description="PUM-HD" evidence="7">
    <location>
        <begin position="625"/>
        <end position="965"/>
    </location>
</feature>
<evidence type="ECO:0000313" key="9">
    <source>
        <dbReference type="Proteomes" id="UP000694522"/>
    </source>
</evidence>
<evidence type="ECO:0000256" key="5">
    <source>
        <dbReference type="PROSITE-ProRule" id="PRU00317"/>
    </source>
</evidence>
<dbReference type="Proteomes" id="UP000694522">
    <property type="component" value="Unplaced"/>
</dbReference>
<accession>A0A8B9FS99</accession>
<dbReference type="SUPFAM" id="SSF48371">
    <property type="entry name" value="ARM repeat"/>
    <property type="match status" value="1"/>
</dbReference>
<dbReference type="CDD" id="cd07920">
    <property type="entry name" value="Pumilio"/>
    <property type="match status" value="1"/>
</dbReference>
<name>A0A8B9FS99_9PSIT</name>
<organism evidence="8 9">
    <name type="scientific">Amazona collaria</name>
    <name type="common">yellow-billed parrot</name>
    <dbReference type="NCBI Taxonomy" id="241587"/>
    <lineage>
        <taxon>Eukaryota</taxon>
        <taxon>Metazoa</taxon>
        <taxon>Chordata</taxon>
        <taxon>Craniata</taxon>
        <taxon>Vertebrata</taxon>
        <taxon>Euteleostomi</taxon>
        <taxon>Archelosauria</taxon>
        <taxon>Archosauria</taxon>
        <taxon>Dinosauria</taxon>
        <taxon>Saurischia</taxon>
        <taxon>Theropoda</taxon>
        <taxon>Coelurosauria</taxon>
        <taxon>Aves</taxon>
        <taxon>Neognathae</taxon>
        <taxon>Neoaves</taxon>
        <taxon>Telluraves</taxon>
        <taxon>Australaves</taxon>
        <taxon>Psittaciformes</taxon>
        <taxon>Psittacidae</taxon>
        <taxon>Amazona</taxon>
    </lineage>
</organism>
<reference evidence="8" key="2">
    <citation type="submission" date="2025-09" db="UniProtKB">
        <authorList>
            <consortium name="Ensembl"/>
        </authorList>
    </citation>
    <scope>IDENTIFICATION</scope>
</reference>
<feature type="repeat" description="Pumilio" evidence="5">
    <location>
        <begin position="681"/>
        <end position="716"/>
    </location>
</feature>
<dbReference type="Gene3D" id="1.25.10.10">
    <property type="entry name" value="Leucine-rich Repeat Variant"/>
    <property type="match status" value="1"/>
</dbReference>
<dbReference type="InterPro" id="IPR033712">
    <property type="entry name" value="Pumilio_RNA-bd"/>
</dbReference>
<dbReference type="InterPro" id="IPR001313">
    <property type="entry name" value="Pumilio_RNA-bd_rpt"/>
</dbReference>
<dbReference type="GO" id="GO:0043488">
    <property type="term" value="P:regulation of mRNA stability"/>
    <property type="evidence" value="ECO:0007669"/>
    <property type="project" value="TreeGrafter"/>
</dbReference>
<feature type="repeat" description="Pumilio" evidence="5">
    <location>
        <begin position="645"/>
        <end position="680"/>
    </location>
</feature>
<dbReference type="InterPro" id="IPR033133">
    <property type="entry name" value="PUM-HD"/>
</dbReference>